<dbReference type="STRING" id="268505.A0A2A9P367"/>
<evidence type="ECO:0000256" key="3">
    <source>
        <dbReference type="ARBA" id="ARBA00023015"/>
    </source>
</evidence>
<dbReference type="Proteomes" id="UP000037136">
    <property type="component" value="Unassembled WGS sequence"/>
</dbReference>
<reference evidence="7 8" key="2">
    <citation type="journal article" date="2017" name="Sci. Rep.">
        <title>Ant-infecting Ophiocordyceps genomes reveal a high diversity of potential behavioral manipulation genes and a possible major role for enterotoxins.</title>
        <authorList>
            <person name="de Bekker C."/>
            <person name="Ohm R.A."/>
            <person name="Evans H.C."/>
            <person name="Brachmann A."/>
            <person name="Hughes D.P."/>
        </authorList>
    </citation>
    <scope>NUCLEOTIDE SEQUENCE [LARGE SCALE GENOMIC DNA]</scope>
    <source>
        <strain evidence="7 8">SC16a</strain>
    </source>
</reference>
<dbReference type="InterPro" id="IPR051615">
    <property type="entry name" value="Transcr_Regulatory_Elem"/>
</dbReference>
<evidence type="ECO:0000313" key="8">
    <source>
        <dbReference type="Proteomes" id="UP000037136"/>
    </source>
</evidence>
<reference evidence="7 8" key="1">
    <citation type="journal article" date="2015" name="BMC Genomics">
        <title>Gene expression during zombie ant biting behavior reflects the complexity underlying fungal parasitic behavioral manipulation.</title>
        <authorList>
            <person name="de Bekker C."/>
            <person name="Ohm R.A."/>
            <person name="Loreto R.G."/>
            <person name="Sebastian A."/>
            <person name="Albert I."/>
            <person name="Merrow M."/>
            <person name="Brachmann A."/>
            <person name="Hughes D.P."/>
        </authorList>
    </citation>
    <scope>NUCLEOTIDE SEQUENCE [LARGE SCALE GENOMIC DNA]</scope>
    <source>
        <strain evidence="7 8">SC16a</strain>
    </source>
</reference>
<evidence type="ECO:0000256" key="4">
    <source>
        <dbReference type="ARBA" id="ARBA00023125"/>
    </source>
</evidence>
<sequence length="316" mass="34613">MADGFVAATARLRGLKPPPGEQGDDQEKQYDQVLATSHCGAINLVRMLRLATLWQANASAVSIQDDEFMLNQLASAPSQEGSLQSNRRSADKKGAADGVLATQSSLHLIMAKMFQLAEWVYRVLAVIVPLEGHDSSRWSRVLTTYTKCLGWYDSFFALPGTDASHSPFVLFVHIFYQFCLLRLFWPLVTSSDGEKDERAHDICRQAAQSILRLSESYAGVFGLRHVSPLITYFVFASGRFSLEAEEAGRGIINSGSVRTDVSSTAKMKAEDEETSPAPFVVMSAVAHARLLLAEMSETHPVAAVAEHFIGARPCLS</sequence>
<gene>
    <name evidence="7" type="ORF">XA68_18408</name>
</gene>
<keyword evidence="1" id="KW-0479">Metal-binding</keyword>
<proteinExistence type="predicted"/>
<evidence type="ECO:0000313" key="7">
    <source>
        <dbReference type="EMBL" id="PFH55397.1"/>
    </source>
</evidence>
<keyword evidence="8" id="KW-1185">Reference proteome</keyword>
<dbReference type="GO" id="GO:0046872">
    <property type="term" value="F:metal ion binding"/>
    <property type="evidence" value="ECO:0007669"/>
    <property type="project" value="UniProtKB-KW"/>
</dbReference>
<keyword evidence="2" id="KW-0862">Zinc</keyword>
<evidence type="ECO:0000256" key="6">
    <source>
        <dbReference type="ARBA" id="ARBA00023242"/>
    </source>
</evidence>
<protein>
    <recommendedName>
        <fullName evidence="9">Transcription factor domain-containing protein</fullName>
    </recommendedName>
</protein>
<keyword evidence="3" id="KW-0805">Transcription regulation</keyword>
<keyword evidence="6" id="KW-0539">Nucleus</keyword>
<dbReference type="PANTHER" id="PTHR31313:SF4">
    <property type="entry name" value="CONIDIAL DEVELOPMENT PROTEIN FLUFFY"/>
    <property type="match status" value="1"/>
</dbReference>
<dbReference type="EMBL" id="LAZP02000946">
    <property type="protein sequence ID" value="PFH55397.1"/>
    <property type="molecule type" value="Genomic_DNA"/>
</dbReference>
<comment type="caution">
    <text evidence="7">The sequence shown here is derived from an EMBL/GenBank/DDBJ whole genome shotgun (WGS) entry which is preliminary data.</text>
</comment>
<name>A0A2A9P367_OPHUN</name>
<dbReference type="AlphaFoldDB" id="A0A2A9P367"/>
<evidence type="ECO:0000256" key="1">
    <source>
        <dbReference type="ARBA" id="ARBA00022723"/>
    </source>
</evidence>
<dbReference type="OrthoDB" id="4925511at2759"/>
<keyword evidence="5" id="KW-0804">Transcription</keyword>
<dbReference type="GO" id="GO:0003677">
    <property type="term" value="F:DNA binding"/>
    <property type="evidence" value="ECO:0007669"/>
    <property type="project" value="UniProtKB-KW"/>
</dbReference>
<dbReference type="PANTHER" id="PTHR31313">
    <property type="entry name" value="TY1 ENHANCER ACTIVATOR"/>
    <property type="match status" value="1"/>
</dbReference>
<keyword evidence="4" id="KW-0238">DNA-binding</keyword>
<organism evidence="7 8">
    <name type="scientific">Ophiocordyceps unilateralis</name>
    <name type="common">Zombie-ant fungus</name>
    <name type="synonym">Torrubia unilateralis</name>
    <dbReference type="NCBI Taxonomy" id="268505"/>
    <lineage>
        <taxon>Eukaryota</taxon>
        <taxon>Fungi</taxon>
        <taxon>Dikarya</taxon>
        <taxon>Ascomycota</taxon>
        <taxon>Pezizomycotina</taxon>
        <taxon>Sordariomycetes</taxon>
        <taxon>Hypocreomycetidae</taxon>
        <taxon>Hypocreales</taxon>
        <taxon>Ophiocordycipitaceae</taxon>
        <taxon>Ophiocordyceps</taxon>
    </lineage>
</organism>
<evidence type="ECO:0000256" key="2">
    <source>
        <dbReference type="ARBA" id="ARBA00022833"/>
    </source>
</evidence>
<evidence type="ECO:0000256" key="5">
    <source>
        <dbReference type="ARBA" id="ARBA00023163"/>
    </source>
</evidence>
<accession>A0A2A9P367</accession>
<dbReference type="CDD" id="cd12148">
    <property type="entry name" value="fungal_TF_MHR"/>
    <property type="match status" value="1"/>
</dbReference>
<evidence type="ECO:0008006" key="9">
    <source>
        <dbReference type="Google" id="ProtNLM"/>
    </source>
</evidence>